<organism evidence="2 3">
    <name type="scientific">Capsella rubella</name>
    <dbReference type="NCBI Taxonomy" id="81985"/>
    <lineage>
        <taxon>Eukaryota</taxon>
        <taxon>Viridiplantae</taxon>
        <taxon>Streptophyta</taxon>
        <taxon>Embryophyta</taxon>
        <taxon>Tracheophyta</taxon>
        <taxon>Spermatophyta</taxon>
        <taxon>Magnoliopsida</taxon>
        <taxon>eudicotyledons</taxon>
        <taxon>Gunneridae</taxon>
        <taxon>Pentapetalae</taxon>
        <taxon>rosids</taxon>
        <taxon>malvids</taxon>
        <taxon>Brassicales</taxon>
        <taxon>Brassicaceae</taxon>
        <taxon>Camelineae</taxon>
        <taxon>Capsella</taxon>
    </lineage>
</organism>
<evidence type="ECO:0000259" key="1">
    <source>
        <dbReference type="Pfam" id="PF03644"/>
    </source>
</evidence>
<dbReference type="PANTHER" id="PTHR13246:SF1">
    <property type="entry name" value="CYTOSOLIC ENDO-BETA-N-ACETYLGLUCOSAMINIDASE"/>
    <property type="match status" value="1"/>
</dbReference>
<dbReference type="InterPro" id="IPR005201">
    <property type="entry name" value="TIM_ENGase"/>
</dbReference>
<evidence type="ECO:0000313" key="2">
    <source>
        <dbReference type="EMBL" id="EOA37252.1"/>
    </source>
</evidence>
<evidence type="ECO:0000313" key="3">
    <source>
        <dbReference type="Proteomes" id="UP000029121"/>
    </source>
</evidence>
<sequence length="78" mass="8661">MLSYSFEPIPSQSNFSHSLVTLPPPCWTNTAHRHGVKVLGTFIIEWDEDKATCADVCRAFGRTCCCSWMVASGNPLLK</sequence>
<dbReference type="GO" id="GO:0033925">
    <property type="term" value="F:mannosyl-glycoprotein endo-beta-N-acetylglucosaminidase activity"/>
    <property type="evidence" value="ECO:0007669"/>
    <property type="project" value="UniProtKB-EC"/>
</dbReference>
<feature type="domain" description="Cytosolic endo-beta-N-acetylglucosaminidase TIM barrel" evidence="1">
    <location>
        <begin position="14"/>
        <end position="57"/>
    </location>
</feature>
<proteinExistence type="predicted"/>
<dbReference type="Proteomes" id="UP000029121">
    <property type="component" value="Unassembled WGS sequence"/>
</dbReference>
<dbReference type="PANTHER" id="PTHR13246">
    <property type="entry name" value="ENDO BETA N-ACETYLGLUCOSAMINIDASE"/>
    <property type="match status" value="1"/>
</dbReference>
<accession>R0GMR4</accession>
<name>R0GMR4_9BRAS</name>
<gene>
    <name evidence="2" type="ORF">CARUB_v10010798mg</name>
</gene>
<dbReference type="Gene3D" id="3.20.20.80">
    <property type="entry name" value="Glycosidases"/>
    <property type="match status" value="1"/>
</dbReference>
<dbReference type="eggNOG" id="KOG2331">
    <property type="taxonomic scope" value="Eukaryota"/>
</dbReference>
<dbReference type="AlphaFoldDB" id="R0GMR4"/>
<keyword evidence="3" id="KW-1185">Reference proteome</keyword>
<dbReference type="Pfam" id="PF03644">
    <property type="entry name" value="Glyco_hydro_85"/>
    <property type="match status" value="1"/>
</dbReference>
<feature type="non-terminal residue" evidence="2">
    <location>
        <position position="78"/>
    </location>
</feature>
<protein>
    <recommendedName>
        <fullName evidence="1">Cytosolic endo-beta-N-acetylglucosaminidase TIM barrel domain-containing protein</fullName>
    </recommendedName>
</protein>
<dbReference type="InterPro" id="IPR032979">
    <property type="entry name" value="ENGase"/>
</dbReference>
<reference evidence="3" key="1">
    <citation type="journal article" date="2013" name="Nat. Genet.">
        <title>The Capsella rubella genome and the genomic consequences of rapid mating system evolution.</title>
        <authorList>
            <person name="Slotte T."/>
            <person name="Hazzouri K.M."/>
            <person name="Agren J.A."/>
            <person name="Koenig D."/>
            <person name="Maumus F."/>
            <person name="Guo Y.L."/>
            <person name="Steige K."/>
            <person name="Platts A.E."/>
            <person name="Escobar J.S."/>
            <person name="Newman L.K."/>
            <person name="Wang W."/>
            <person name="Mandakova T."/>
            <person name="Vello E."/>
            <person name="Smith L.M."/>
            <person name="Henz S.R."/>
            <person name="Steffen J."/>
            <person name="Takuno S."/>
            <person name="Brandvain Y."/>
            <person name="Coop G."/>
            <person name="Andolfatto P."/>
            <person name="Hu T.T."/>
            <person name="Blanchette M."/>
            <person name="Clark R.M."/>
            <person name="Quesneville H."/>
            <person name="Nordborg M."/>
            <person name="Gaut B.S."/>
            <person name="Lysak M.A."/>
            <person name="Jenkins J."/>
            <person name="Grimwood J."/>
            <person name="Chapman J."/>
            <person name="Prochnik S."/>
            <person name="Shu S."/>
            <person name="Rokhsar D."/>
            <person name="Schmutz J."/>
            <person name="Weigel D."/>
            <person name="Wright S.I."/>
        </authorList>
    </citation>
    <scope>NUCLEOTIDE SEQUENCE [LARGE SCALE GENOMIC DNA]</scope>
    <source>
        <strain evidence="3">cv. Monte Gargano</strain>
    </source>
</reference>
<dbReference type="GO" id="GO:0005829">
    <property type="term" value="C:cytosol"/>
    <property type="evidence" value="ECO:0007669"/>
    <property type="project" value="UniProtKB-SubCell"/>
</dbReference>
<dbReference type="EMBL" id="KB870805">
    <property type="protein sequence ID" value="EOA37252.1"/>
    <property type="molecule type" value="Genomic_DNA"/>
</dbReference>
<dbReference type="STRING" id="81985.R0GMR4"/>